<evidence type="ECO:0000256" key="7">
    <source>
        <dbReference type="ARBA" id="ARBA00022490"/>
    </source>
</evidence>
<dbReference type="CDD" id="cd24015">
    <property type="entry name" value="ASKHA_NBD_PanK-III"/>
    <property type="match status" value="1"/>
</dbReference>
<sequence length="246" mass="26052">MSDWLFDLGNSRFKYAPLRGDRAGNVQAWTHGAEDLRSEALRALPQGRIAYVASVAAPGLTATMLEILRMRFQHVHVAHTEGRFADLRIAYGVPARFGVDRFLALLAAARGQRHVLVAGVGTALTIDLLDAGGLHHGGRIAASPTTMREALHARAVQLPPSGGQYHEFANDTDDALASGCDGAAIALIERSRAQGEQLLQAPVALLLHGGGAPALLPHLPPDTSHEPLLVLDGLARWAVHLPPAAG</sequence>
<comment type="caution">
    <text evidence="17">The sequence shown here is derived from an EMBL/GenBank/DDBJ whole genome shotgun (WGS) entry which is preliminary data.</text>
</comment>
<dbReference type="InterPro" id="IPR004619">
    <property type="entry name" value="Type_III_PanK"/>
</dbReference>
<dbReference type="SUPFAM" id="SSF53067">
    <property type="entry name" value="Actin-like ATPase domain"/>
    <property type="match status" value="2"/>
</dbReference>
<name>A0A7W3IIT8_9GAMM</name>
<evidence type="ECO:0000313" key="17">
    <source>
        <dbReference type="EMBL" id="MBA8683468.1"/>
    </source>
</evidence>
<dbReference type="NCBIfam" id="TIGR00671">
    <property type="entry name" value="baf"/>
    <property type="match status" value="1"/>
</dbReference>
<feature type="active site" description="Proton acceptor" evidence="16">
    <location>
        <position position="100"/>
    </location>
</feature>
<dbReference type="Proteomes" id="UP000547058">
    <property type="component" value="Unassembled WGS sequence"/>
</dbReference>
<protein>
    <recommendedName>
        <fullName evidence="15 16">Type III pantothenate kinase</fullName>
        <ecNumber evidence="6 16">2.7.1.33</ecNumber>
    </recommendedName>
    <alternativeName>
        <fullName evidence="16">PanK-III</fullName>
    </alternativeName>
    <alternativeName>
        <fullName evidence="16">Pantothenic acid kinase</fullName>
    </alternativeName>
</protein>
<proteinExistence type="inferred from homology"/>
<dbReference type="GO" id="GO:0005737">
    <property type="term" value="C:cytoplasm"/>
    <property type="evidence" value="ECO:0007669"/>
    <property type="project" value="UniProtKB-SubCell"/>
</dbReference>
<feature type="binding site" evidence="16">
    <location>
        <begin position="98"/>
        <end position="101"/>
    </location>
    <ligand>
        <name>substrate</name>
    </ligand>
</feature>
<keyword evidence="10 16" id="KW-0418">Kinase</keyword>
<evidence type="ECO:0000256" key="11">
    <source>
        <dbReference type="ARBA" id="ARBA00022840"/>
    </source>
</evidence>
<evidence type="ECO:0000256" key="16">
    <source>
        <dbReference type="HAMAP-Rule" id="MF_01274"/>
    </source>
</evidence>
<dbReference type="Gene3D" id="3.30.420.40">
    <property type="match status" value="2"/>
</dbReference>
<keyword evidence="8 16" id="KW-0808">Transferase</keyword>
<keyword evidence="9 16" id="KW-0547">Nucleotide-binding</keyword>
<comment type="function">
    <text evidence="16">Catalyzes the phosphorylation of pantothenate (Pan), the first step in CoA biosynthesis.</text>
</comment>
<keyword evidence="13 16" id="KW-0173">Coenzyme A biosynthesis</keyword>
<comment type="cofactor">
    <cofactor evidence="16">
        <name>NH4(+)</name>
        <dbReference type="ChEBI" id="CHEBI:28938"/>
    </cofactor>
    <cofactor evidence="16">
        <name>K(+)</name>
        <dbReference type="ChEBI" id="CHEBI:29103"/>
    </cofactor>
    <text evidence="16">A monovalent cation. Ammonium or potassium.</text>
</comment>
<keyword evidence="12 16" id="KW-0630">Potassium</keyword>
<evidence type="ECO:0000256" key="14">
    <source>
        <dbReference type="ARBA" id="ARBA00038036"/>
    </source>
</evidence>
<evidence type="ECO:0000256" key="15">
    <source>
        <dbReference type="ARBA" id="ARBA00040883"/>
    </source>
</evidence>
<evidence type="ECO:0000256" key="4">
    <source>
        <dbReference type="ARBA" id="ARBA00005225"/>
    </source>
</evidence>
<dbReference type="GO" id="GO:0015937">
    <property type="term" value="P:coenzyme A biosynthetic process"/>
    <property type="evidence" value="ECO:0007669"/>
    <property type="project" value="UniProtKB-UniRule"/>
</dbReference>
<dbReference type="GO" id="GO:0004594">
    <property type="term" value="F:pantothenate kinase activity"/>
    <property type="evidence" value="ECO:0007669"/>
    <property type="project" value="UniProtKB-UniRule"/>
</dbReference>
<feature type="binding site" evidence="16">
    <location>
        <position position="122"/>
    </location>
    <ligand>
        <name>ATP</name>
        <dbReference type="ChEBI" id="CHEBI:30616"/>
    </ligand>
</feature>
<dbReference type="EMBL" id="JACGXS010000012">
    <property type="protein sequence ID" value="MBA8683468.1"/>
    <property type="molecule type" value="Genomic_DNA"/>
</dbReference>
<gene>
    <name evidence="16" type="primary">coaX</name>
    <name evidence="17" type="ORF">H4O11_16835</name>
</gene>
<dbReference type="EC" id="2.7.1.33" evidence="6 16"/>
<keyword evidence="18" id="KW-1185">Reference proteome</keyword>
<dbReference type="GO" id="GO:0005524">
    <property type="term" value="F:ATP binding"/>
    <property type="evidence" value="ECO:0007669"/>
    <property type="project" value="UniProtKB-UniRule"/>
</dbReference>
<comment type="pathway">
    <text evidence="4 16">Cofactor biosynthesis; coenzyme A biosynthesis; CoA from (R)-pantothenate: step 1/5.</text>
</comment>
<evidence type="ECO:0000256" key="2">
    <source>
        <dbReference type="ARBA" id="ARBA00001958"/>
    </source>
</evidence>
<dbReference type="Pfam" id="PF03309">
    <property type="entry name" value="Pan_kinase"/>
    <property type="match status" value="1"/>
</dbReference>
<comment type="subunit">
    <text evidence="5 16">Homodimer.</text>
</comment>
<feature type="binding site" evidence="16">
    <location>
        <position position="91"/>
    </location>
    <ligand>
        <name>substrate</name>
    </ligand>
</feature>
<dbReference type="HAMAP" id="MF_01274">
    <property type="entry name" value="Pantothen_kinase_3"/>
    <property type="match status" value="1"/>
</dbReference>
<dbReference type="AlphaFoldDB" id="A0A7W3IIT8"/>
<feature type="binding site" evidence="16">
    <location>
        <begin position="7"/>
        <end position="14"/>
    </location>
    <ligand>
        <name>ATP</name>
        <dbReference type="ChEBI" id="CHEBI:30616"/>
    </ligand>
</feature>
<keyword evidence="11 16" id="KW-0067">ATP-binding</keyword>
<evidence type="ECO:0000256" key="6">
    <source>
        <dbReference type="ARBA" id="ARBA00012102"/>
    </source>
</evidence>
<feature type="binding site" evidence="16">
    <location>
        <position position="172"/>
    </location>
    <ligand>
        <name>substrate</name>
    </ligand>
</feature>
<evidence type="ECO:0000313" key="18">
    <source>
        <dbReference type="Proteomes" id="UP000547058"/>
    </source>
</evidence>
<organism evidence="17 18">
    <name type="scientific">Stenotrophomonas tumulicola</name>
    <dbReference type="NCBI Taxonomy" id="1685415"/>
    <lineage>
        <taxon>Bacteria</taxon>
        <taxon>Pseudomonadati</taxon>
        <taxon>Pseudomonadota</taxon>
        <taxon>Gammaproteobacteria</taxon>
        <taxon>Lysobacterales</taxon>
        <taxon>Lysobacteraceae</taxon>
        <taxon>Stenotrophomonas</taxon>
    </lineage>
</organism>
<accession>A0A7W3IIT8</accession>
<comment type="caution">
    <text evidence="16">Lacks conserved residue(s) required for the propagation of feature annotation.</text>
</comment>
<evidence type="ECO:0000256" key="5">
    <source>
        <dbReference type="ARBA" id="ARBA00011738"/>
    </source>
</evidence>
<evidence type="ECO:0000256" key="9">
    <source>
        <dbReference type="ARBA" id="ARBA00022741"/>
    </source>
</evidence>
<reference evidence="17 18" key="1">
    <citation type="submission" date="2020-08" db="EMBL/GenBank/DDBJ databases">
        <title>Stenotrophomonas tumulicola JCM 30961.</title>
        <authorList>
            <person name="Deng Y."/>
        </authorList>
    </citation>
    <scope>NUCLEOTIDE SEQUENCE [LARGE SCALE GENOMIC DNA]</scope>
    <source>
        <strain evidence="17 18">JCM 30961</strain>
    </source>
</reference>
<comment type="subcellular location">
    <subcellularLocation>
        <location evidence="3 16">Cytoplasm</location>
    </subcellularLocation>
</comment>
<keyword evidence="7 16" id="KW-0963">Cytoplasm</keyword>
<comment type="catalytic activity">
    <reaction evidence="1 16">
        <text>(R)-pantothenate + ATP = (R)-4'-phosphopantothenate + ADP + H(+)</text>
        <dbReference type="Rhea" id="RHEA:16373"/>
        <dbReference type="ChEBI" id="CHEBI:10986"/>
        <dbReference type="ChEBI" id="CHEBI:15378"/>
        <dbReference type="ChEBI" id="CHEBI:29032"/>
        <dbReference type="ChEBI" id="CHEBI:30616"/>
        <dbReference type="ChEBI" id="CHEBI:456216"/>
        <dbReference type="EC" id="2.7.1.33"/>
    </reaction>
</comment>
<evidence type="ECO:0000256" key="13">
    <source>
        <dbReference type="ARBA" id="ARBA00022993"/>
    </source>
</evidence>
<dbReference type="NCBIfam" id="NF009864">
    <property type="entry name" value="PRK13327.1"/>
    <property type="match status" value="1"/>
</dbReference>
<comment type="cofactor">
    <cofactor evidence="2">
        <name>K(+)</name>
        <dbReference type="ChEBI" id="CHEBI:29103"/>
    </cofactor>
</comment>
<evidence type="ECO:0000256" key="12">
    <source>
        <dbReference type="ARBA" id="ARBA00022958"/>
    </source>
</evidence>
<evidence type="ECO:0000256" key="10">
    <source>
        <dbReference type="ARBA" id="ARBA00022777"/>
    </source>
</evidence>
<evidence type="ECO:0000256" key="8">
    <source>
        <dbReference type="ARBA" id="ARBA00022679"/>
    </source>
</evidence>
<dbReference type="RefSeq" id="WP_182341124.1">
    <property type="nucleotide sequence ID" value="NZ_JACGXS010000012.1"/>
</dbReference>
<evidence type="ECO:0000256" key="1">
    <source>
        <dbReference type="ARBA" id="ARBA00001206"/>
    </source>
</evidence>
<dbReference type="PANTHER" id="PTHR34265:SF1">
    <property type="entry name" value="TYPE III PANTOTHENATE KINASE"/>
    <property type="match status" value="1"/>
</dbReference>
<comment type="similarity">
    <text evidence="14 16">Belongs to the type III pantothenate kinase family.</text>
</comment>
<dbReference type="InterPro" id="IPR043129">
    <property type="entry name" value="ATPase_NBD"/>
</dbReference>
<dbReference type="UniPathway" id="UPA00241">
    <property type="reaction ID" value="UER00352"/>
</dbReference>
<dbReference type="PANTHER" id="PTHR34265">
    <property type="entry name" value="TYPE III PANTOTHENATE KINASE"/>
    <property type="match status" value="1"/>
</dbReference>
<evidence type="ECO:0000256" key="3">
    <source>
        <dbReference type="ARBA" id="ARBA00004496"/>
    </source>
</evidence>